<feature type="region of interest" description="Disordered" evidence="1">
    <location>
        <begin position="1"/>
        <end position="20"/>
    </location>
</feature>
<accession>A0A7W4FCF8</accession>
<comment type="caution">
    <text evidence="2">The sequence shown here is derived from an EMBL/GenBank/DDBJ whole genome shotgun (WGS) entry which is preliminary data.</text>
</comment>
<dbReference type="EMBL" id="JABEQG010000002">
    <property type="protein sequence ID" value="MBB2155024.1"/>
    <property type="molecule type" value="Genomic_DNA"/>
</dbReference>
<organism evidence="2 3">
    <name type="scientific">Gluconacetobacter diazotrophicus</name>
    <name type="common">Acetobacter diazotrophicus</name>
    <dbReference type="NCBI Taxonomy" id="33996"/>
    <lineage>
        <taxon>Bacteria</taxon>
        <taxon>Pseudomonadati</taxon>
        <taxon>Pseudomonadota</taxon>
        <taxon>Alphaproteobacteria</taxon>
        <taxon>Acetobacterales</taxon>
        <taxon>Acetobacteraceae</taxon>
        <taxon>Gluconacetobacter</taxon>
    </lineage>
</organism>
<evidence type="ECO:0000256" key="1">
    <source>
        <dbReference type="SAM" id="MobiDB-lite"/>
    </source>
</evidence>
<proteinExistence type="predicted"/>
<gene>
    <name evidence="2" type="ORF">HLH33_01645</name>
</gene>
<sequence length="89" mass="9343">MGQAEGSDKPGGAGAMEPADRLEQALNRIAFALDRRREAAPAAAPYAPAPQAPDPHAIDLHALAANIDILIARVRDAIGPDADHDDEDR</sequence>
<reference evidence="2 3" key="1">
    <citation type="submission" date="2020-04" db="EMBL/GenBank/DDBJ databases">
        <title>Description of novel Gluconacetobacter.</title>
        <authorList>
            <person name="Sombolestani A."/>
        </authorList>
    </citation>
    <scope>NUCLEOTIDE SEQUENCE [LARGE SCALE GENOMIC DNA]</scope>
    <source>
        <strain evidence="2 3">LMG 7603</strain>
    </source>
</reference>
<dbReference type="Proteomes" id="UP000550787">
    <property type="component" value="Unassembled WGS sequence"/>
</dbReference>
<dbReference type="AlphaFoldDB" id="A0A7W4FCF8"/>
<protein>
    <submittedName>
        <fullName evidence="2">Uncharacterized protein</fullName>
    </submittedName>
</protein>
<name>A0A7W4FCF8_GLUDI</name>
<evidence type="ECO:0000313" key="2">
    <source>
        <dbReference type="EMBL" id="MBB2155024.1"/>
    </source>
</evidence>
<evidence type="ECO:0000313" key="3">
    <source>
        <dbReference type="Proteomes" id="UP000550787"/>
    </source>
</evidence>
<dbReference type="OMA" id="HAIDLHA"/>